<evidence type="ECO:0000313" key="2">
    <source>
        <dbReference type="EnsemblPlants" id="cds.evm.model.04.1188"/>
    </source>
</evidence>
<dbReference type="EnsemblPlants" id="evm.model.04.1188">
    <property type="protein sequence ID" value="cds.evm.model.04.1188"/>
    <property type="gene ID" value="evm.TU.04.1188"/>
</dbReference>
<evidence type="ECO:0000313" key="3">
    <source>
        <dbReference type="Proteomes" id="UP000596661"/>
    </source>
</evidence>
<protein>
    <recommendedName>
        <fullName evidence="1">Zinc knuckle CX2CX4HX4C domain-containing protein</fullName>
    </recommendedName>
</protein>
<dbReference type="InterPro" id="IPR040256">
    <property type="entry name" value="At4g02000-like"/>
</dbReference>
<keyword evidence="3" id="KW-1185">Reference proteome</keyword>
<dbReference type="AlphaFoldDB" id="A0A803PC33"/>
<dbReference type="EMBL" id="UZAU01000376">
    <property type="status" value="NOT_ANNOTATED_CDS"/>
    <property type="molecule type" value="Genomic_DNA"/>
</dbReference>
<evidence type="ECO:0000259" key="1">
    <source>
        <dbReference type="Pfam" id="PF14392"/>
    </source>
</evidence>
<dbReference type="PANTHER" id="PTHR31286:SF167">
    <property type="entry name" value="OS09G0268800 PROTEIN"/>
    <property type="match status" value="1"/>
</dbReference>
<dbReference type="Pfam" id="PF14392">
    <property type="entry name" value="zf-CCHC_4"/>
    <property type="match status" value="1"/>
</dbReference>
<dbReference type="InterPro" id="IPR025836">
    <property type="entry name" value="Zn_knuckle_CX2CX4HX4C"/>
</dbReference>
<reference evidence="2" key="1">
    <citation type="submission" date="2018-11" db="EMBL/GenBank/DDBJ databases">
        <authorList>
            <person name="Grassa J C."/>
        </authorList>
    </citation>
    <scope>NUCLEOTIDE SEQUENCE [LARGE SCALE GENOMIC DNA]</scope>
</reference>
<dbReference type="PANTHER" id="PTHR31286">
    <property type="entry name" value="GLYCINE-RICH CELL WALL STRUCTURAL PROTEIN 1.8-LIKE"/>
    <property type="match status" value="1"/>
</dbReference>
<sequence length="334" mass="37381">MLAITLGNIIGEFIDVHEDSLDEGWGPFLRILVRLLVDKPLLRGRMISLPRIKNDFWIDFRYERLPEFCFECGRLGHPFDVAFIERMDNGNDDDLLYGPWMKGAKLPTNGYDKYRTDFSKESTSIYDLATSIKYNIPHNQLSSIATAASNMLITEHSTSPTIPFITSGMIPLPNNLTPLTNLNHIYTPDIGSANHPQIPFATYPPNALPNITTSSSLLHASSSRIPSLMTTPHSLPQPITNQKLIKKTLTPTEFLRGILMLLETAQARMFPRFPRIQMVILTTLRILLRNPARDYENLKLECAGIGEPESVKTSSIACSVAISSCSLSYGDLTQ</sequence>
<feature type="domain" description="Zinc knuckle CX2CX4HX4C" evidence="1">
    <location>
        <begin position="40"/>
        <end position="78"/>
    </location>
</feature>
<dbReference type="Gramene" id="evm.model.04.1188">
    <property type="protein sequence ID" value="cds.evm.model.04.1188"/>
    <property type="gene ID" value="evm.TU.04.1188"/>
</dbReference>
<reference evidence="2" key="2">
    <citation type="submission" date="2021-03" db="UniProtKB">
        <authorList>
            <consortium name="EnsemblPlants"/>
        </authorList>
    </citation>
    <scope>IDENTIFICATION</scope>
</reference>
<dbReference type="Proteomes" id="UP000596661">
    <property type="component" value="Chromosome 4"/>
</dbReference>
<accession>A0A803PC33</accession>
<organism evidence="2 3">
    <name type="scientific">Cannabis sativa</name>
    <name type="common">Hemp</name>
    <name type="synonym">Marijuana</name>
    <dbReference type="NCBI Taxonomy" id="3483"/>
    <lineage>
        <taxon>Eukaryota</taxon>
        <taxon>Viridiplantae</taxon>
        <taxon>Streptophyta</taxon>
        <taxon>Embryophyta</taxon>
        <taxon>Tracheophyta</taxon>
        <taxon>Spermatophyta</taxon>
        <taxon>Magnoliopsida</taxon>
        <taxon>eudicotyledons</taxon>
        <taxon>Gunneridae</taxon>
        <taxon>Pentapetalae</taxon>
        <taxon>rosids</taxon>
        <taxon>fabids</taxon>
        <taxon>Rosales</taxon>
        <taxon>Cannabaceae</taxon>
        <taxon>Cannabis</taxon>
    </lineage>
</organism>
<name>A0A803PC33_CANSA</name>
<proteinExistence type="predicted"/>